<dbReference type="PANTHER" id="PTHR30537">
    <property type="entry name" value="HTH-TYPE TRANSCRIPTIONAL REGULATOR"/>
    <property type="match status" value="1"/>
</dbReference>
<proteinExistence type="inferred from homology"/>
<evidence type="ECO:0000313" key="6">
    <source>
        <dbReference type="EMBL" id="KHJ54037.1"/>
    </source>
</evidence>
<feature type="domain" description="HTH lysR-type" evidence="5">
    <location>
        <begin position="1"/>
        <end position="61"/>
    </location>
</feature>
<dbReference type="OrthoDB" id="9813056at2"/>
<dbReference type="GO" id="GO:0006351">
    <property type="term" value="P:DNA-templated transcription"/>
    <property type="evidence" value="ECO:0007669"/>
    <property type="project" value="TreeGrafter"/>
</dbReference>
<name>A0A0B1Q558_9HYPH</name>
<evidence type="ECO:0000256" key="2">
    <source>
        <dbReference type="ARBA" id="ARBA00023015"/>
    </source>
</evidence>
<dbReference type="GO" id="GO:0043565">
    <property type="term" value="F:sequence-specific DNA binding"/>
    <property type="evidence" value="ECO:0007669"/>
    <property type="project" value="TreeGrafter"/>
</dbReference>
<organism evidence="6 7">
    <name type="scientific">Aureimonas altamirensis</name>
    <dbReference type="NCBI Taxonomy" id="370622"/>
    <lineage>
        <taxon>Bacteria</taxon>
        <taxon>Pseudomonadati</taxon>
        <taxon>Pseudomonadota</taxon>
        <taxon>Alphaproteobacteria</taxon>
        <taxon>Hyphomicrobiales</taxon>
        <taxon>Aurantimonadaceae</taxon>
        <taxon>Aureimonas</taxon>
    </lineage>
</organism>
<dbReference type="FunFam" id="1.10.10.10:FF:000001">
    <property type="entry name" value="LysR family transcriptional regulator"/>
    <property type="match status" value="1"/>
</dbReference>
<dbReference type="InterPro" id="IPR036390">
    <property type="entry name" value="WH_DNA-bd_sf"/>
</dbReference>
<dbReference type="CDD" id="cd08474">
    <property type="entry name" value="PBP2_CrgA_like_5"/>
    <property type="match status" value="1"/>
</dbReference>
<sequence>MRGSEFADLKAFVAIAERGSFSAAARTLAISPSALSQRMREFEARLGVRLLNRTTRSVALTEQGQALLNNIVPLFAGFDQAMAELTAEGAEAVGSLRLNLSRVAAMYLLAPHLGAFHQAHPAVTLDITIEDTFSDIVAGRFDAGIRLGETLERDMVAIRMGGQRASMVVASPGLIERLGRPESPLDLYRFPCIRFRWPGARAIYRWEFEKEGDAIEVDVEGPLIANDTAVMLNAAEQGLGLAYLLDVEASARVEAGRLLRLLPDWTPPFGGFYLYHPSARQMPKQLRAFIDFLSGRLAG</sequence>
<dbReference type="Gene3D" id="3.40.190.290">
    <property type="match status" value="1"/>
</dbReference>
<dbReference type="Pfam" id="PF03466">
    <property type="entry name" value="LysR_substrate"/>
    <property type="match status" value="1"/>
</dbReference>
<dbReference type="InterPro" id="IPR005119">
    <property type="entry name" value="LysR_subst-bd"/>
</dbReference>
<protein>
    <submittedName>
        <fullName evidence="6">LysR family transcriptional regulator</fullName>
    </submittedName>
</protein>
<dbReference type="GO" id="GO:0003700">
    <property type="term" value="F:DNA-binding transcription factor activity"/>
    <property type="evidence" value="ECO:0007669"/>
    <property type="project" value="InterPro"/>
</dbReference>
<evidence type="ECO:0000259" key="5">
    <source>
        <dbReference type="PROSITE" id="PS50931"/>
    </source>
</evidence>
<accession>A0A0B1Q558</accession>
<comment type="similarity">
    <text evidence="1">Belongs to the LysR transcriptional regulatory family.</text>
</comment>
<dbReference type="Gene3D" id="1.10.10.10">
    <property type="entry name" value="Winged helix-like DNA-binding domain superfamily/Winged helix DNA-binding domain"/>
    <property type="match status" value="1"/>
</dbReference>
<dbReference type="SUPFAM" id="SSF46785">
    <property type="entry name" value="Winged helix' DNA-binding domain"/>
    <property type="match status" value="1"/>
</dbReference>
<evidence type="ECO:0000256" key="3">
    <source>
        <dbReference type="ARBA" id="ARBA00023125"/>
    </source>
</evidence>
<evidence type="ECO:0000256" key="1">
    <source>
        <dbReference type="ARBA" id="ARBA00009437"/>
    </source>
</evidence>
<dbReference type="EMBL" id="JRFJ01000004">
    <property type="protein sequence ID" value="KHJ54037.1"/>
    <property type="molecule type" value="Genomic_DNA"/>
</dbReference>
<gene>
    <name evidence="6" type="ORF">LA66_15835</name>
</gene>
<keyword evidence="3" id="KW-0238">DNA-binding</keyword>
<keyword evidence="4" id="KW-0804">Transcription</keyword>
<dbReference type="AlphaFoldDB" id="A0A0B1Q558"/>
<comment type="caution">
    <text evidence="6">The sequence shown here is derived from an EMBL/GenBank/DDBJ whole genome shotgun (WGS) entry which is preliminary data.</text>
</comment>
<keyword evidence="2" id="KW-0805">Transcription regulation</keyword>
<dbReference type="Pfam" id="PF00126">
    <property type="entry name" value="HTH_1"/>
    <property type="match status" value="1"/>
</dbReference>
<dbReference type="InterPro" id="IPR000847">
    <property type="entry name" value="LysR_HTH_N"/>
</dbReference>
<dbReference type="PROSITE" id="PS50931">
    <property type="entry name" value="HTH_LYSR"/>
    <property type="match status" value="1"/>
</dbReference>
<dbReference type="InterPro" id="IPR036388">
    <property type="entry name" value="WH-like_DNA-bd_sf"/>
</dbReference>
<dbReference type="Proteomes" id="UP000030826">
    <property type="component" value="Unassembled WGS sequence"/>
</dbReference>
<dbReference type="SUPFAM" id="SSF53850">
    <property type="entry name" value="Periplasmic binding protein-like II"/>
    <property type="match status" value="1"/>
</dbReference>
<dbReference type="RefSeq" id="WP_039194793.1">
    <property type="nucleotide sequence ID" value="NZ_BBWQ01000021.1"/>
</dbReference>
<dbReference type="PANTHER" id="PTHR30537:SF1">
    <property type="entry name" value="HTH-TYPE TRANSCRIPTIONAL REGULATOR PGRR"/>
    <property type="match status" value="1"/>
</dbReference>
<dbReference type="STRING" id="370622.LA66_15835"/>
<reference evidence="6 7" key="1">
    <citation type="submission" date="2014-09" db="EMBL/GenBank/DDBJ databases">
        <title>Isolation and characterization of Aurantimonas altamirensis ON-56566 from clinical sample following a dog bite.</title>
        <authorList>
            <person name="Eshaghi A."/>
            <person name="Li A."/>
            <person name="Shahinas D."/>
            <person name="Bahn P."/>
            <person name="Kus J.V."/>
            <person name="Patel S.N."/>
        </authorList>
    </citation>
    <scope>NUCLEOTIDE SEQUENCE [LARGE SCALE GENOMIC DNA]</scope>
    <source>
        <strain evidence="6 7">ON-56566</strain>
    </source>
</reference>
<dbReference type="InterPro" id="IPR058163">
    <property type="entry name" value="LysR-type_TF_proteobact-type"/>
</dbReference>
<evidence type="ECO:0000256" key="4">
    <source>
        <dbReference type="ARBA" id="ARBA00023163"/>
    </source>
</evidence>
<evidence type="ECO:0000313" key="7">
    <source>
        <dbReference type="Proteomes" id="UP000030826"/>
    </source>
</evidence>